<dbReference type="GO" id="GO:0032259">
    <property type="term" value="P:methylation"/>
    <property type="evidence" value="ECO:0007669"/>
    <property type="project" value="UniProtKB-KW"/>
</dbReference>
<dbReference type="AlphaFoldDB" id="A0A163FWA4"/>
<dbReference type="EMBL" id="JYNV01000155">
    <property type="protein sequence ID" value="KZM24566.1"/>
    <property type="molecule type" value="Genomic_DNA"/>
</dbReference>
<dbReference type="Proteomes" id="UP000076837">
    <property type="component" value="Unassembled WGS sequence"/>
</dbReference>
<name>A0A163FWA4_DIDRA</name>
<sequence length="398" mass="44266">MPRIPTALLREARAIDAFLPDLLGPCRDLHTAQKELRWLREHVEKVAKARRVKGDTLAKGALLRQLVAQRGRGKPLQYLLGTEYFGDLEIRCRPGVLIPRQDTAASVTHLAKLVRAAQNLPNELRVLDLCTGTGCIPLLFRHEFASTRRDMDLRMVGIDISDASMNLAQHNLSKLEKSIQTGNGMIKFAKADVLADPFADLAVGAPLPLKTMLNYNRWTPFWDILTSNPPYISPSAYWKTTTRSVRAFEPKLALVPPPKPNLDDTQQGDVFYPRLLHIANEVEAKIVLLEVADLEQALRVAQLAQEMGTFDGVEIWRDEPDASPSRATTEGGYCIYGEGNARSVVCWRGAGASWLGKTSPPKTPDPDQRTPKSLSTRDLSPSFHHPVVDESNVKAREE</sequence>
<feature type="region of interest" description="Disordered" evidence="1">
    <location>
        <begin position="355"/>
        <end position="398"/>
    </location>
</feature>
<gene>
    <name evidence="2" type="ORF">ST47_g4262</name>
</gene>
<dbReference type="InterPro" id="IPR029063">
    <property type="entry name" value="SAM-dependent_MTases_sf"/>
</dbReference>
<comment type="caution">
    <text evidence="2">The sequence shown here is derived from an EMBL/GenBank/DDBJ whole genome shotgun (WGS) entry which is preliminary data.</text>
</comment>
<evidence type="ECO:0000313" key="3">
    <source>
        <dbReference type="Proteomes" id="UP000076837"/>
    </source>
</evidence>
<dbReference type="GO" id="GO:0008168">
    <property type="term" value="F:methyltransferase activity"/>
    <property type="evidence" value="ECO:0007669"/>
    <property type="project" value="UniProtKB-KW"/>
</dbReference>
<dbReference type="GO" id="GO:0005739">
    <property type="term" value="C:mitochondrion"/>
    <property type="evidence" value="ECO:0007669"/>
    <property type="project" value="TreeGrafter"/>
</dbReference>
<feature type="compositionally biased region" description="Basic and acidic residues" evidence="1">
    <location>
        <begin position="386"/>
        <end position="398"/>
    </location>
</feature>
<dbReference type="STRING" id="5454.A0A163FWA4"/>
<keyword evidence="2" id="KW-0489">Methyltransferase</keyword>
<dbReference type="PANTHER" id="PTHR18895">
    <property type="entry name" value="HEMK METHYLTRANSFERASE"/>
    <property type="match status" value="1"/>
</dbReference>
<dbReference type="SUPFAM" id="SSF53335">
    <property type="entry name" value="S-adenosyl-L-methionine-dependent methyltransferases"/>
    <property type="match status" value="1"/>
</dbReference>
<proteinExistence type="predicted"/>
<dbReference type="Gene3D" id="3.40.50.150">
    <property type="entry name" value="Vaccinia Virus protein VP39"/>
    <property type="match status" value="1"/>
</dbReference>
<accession>A0A163FWA4</accession>
<evidence type="ECO:0000313" key="2">
    <source>
        <dbReference type="EMBL" id="KZM24566.1"/>
    </source>
</evidence>
<reference evidence="2 3" key="1">
    <citation type="journal article" date="2016" name="Sci. Rep.">
        <title>Draft genome sequencing and secretome analysis of fungal phytopathogen Ascochyta rabiei provides insight into the necrotrophic effector repertoire.</title>
        <authorList>
            <person name="Verma S."/>
            <person name="Gazara R.K."/>
            <person name="Nizam S."/>
            <person name="Parween S."/>
            <person name="Chattopadhyay D."/>
            <person name="Verma P.K."/>
        </authorList>
    </citation>
    <scope>NUCLEOTIDE SEQUENCE [LARGE SCALE GENOMIC DNA]</scope>
    <source>
        <strain evidence="2 3">ArDII</strain>
    </source>
</reference>
<organism evidence="2 3">
    <name type="scientific">Didymella rabiei</name>
    <name type="common">Chickpea ascochyta blight fungus</name>
    <name type="synonym">Mycosphaerella rabiei</name>
    <dbReference type="NCBI Taxonomy" id="5454"/>
    <lineage>
        <taxon>Eukaryota</taxon>
        <taxon>Fungi</taxon>
        <taxon>Dikarya</taxon>
        <taxon>Ascomycota</taxon>
        <taxon>Pezizomycotina</taxon>
        <taxon>Dothideomycetes</taxon>
        <taxon>Pleosporomycetidae</taxon>
        <taxon>Pleosporales</taxon>
        <taxon>Pleosporineae</taxon>
        <taxon>Didymellaceae</taxon>
        <taxon>Ascochyta</taxon>
    </lineage>
</organism>
<dbReference type="PANTHER" id="PTHR18895:SF74">
    <property type="entry name" value="MTRF1L RELEASE FACTOR GLUTAMINE METHYLTRANSFERASE"/>
    <property type="match status" value="1"/>
</dbReference>
<keyword evidence="3" id="KW-1185">Reference proteome</keyword>
<protein>
    <submittedName>
        <fullName evidence="2">Methyltransferase</fullName>
    </submittedName>
</protein>
<keyword evidence="2" id="KW-0808">Transferase</keyword>
<dbReference type="InterPro" id="IPR050320">
    <property type="entry name" value="N5-glutamine_MTase"/>
</dbReference>
<evidence type="ECO:0000256" key="1">
    <source>
        <dbReference type="SAM" id="MobiDB-lite"/>
    </source>
</evidence>